<feature type="domain" description="Exocyst component Exo84 C-terminal" evidence="8">
    <location>
        <begin position="423"/>
        <end position="613"/>
    </location>
</feature>
<feature type="region of interest" description="Disordered" evidence="7">
    <location>
        <begin position="1"/>
        <end position="104"/>
    </location>
</feature>
<sequence>MPQQRVARKSLRRPTTFYGGNEDVPPMPRKSQDLPATAIIAAGGGKRYKPKAPNKHSDNDPRKSRLDEKLKKRLSVKYTYQQPSAHDAPPVPTLPKTHIQDKHTLQPEDVRESLFEDGDDQRVSSSLDIINREWLQQSDFDAQAYVRTHLANSNPTEVAHFKQALNESMHSTNTQLEQSAFKNYSDFISISKEIGSLETEVLELRELLNEWRNLPEAFGIDENAESDMDRVKRNRSSIADLAVVYRTQLQTLHSTVEGSLKHVPHAPGRHIVMTSAKFVELNAATYRIAQSVEIVLLNDTLLIASKRRRQASQGREKLIADRAWSFSDITIQDVRDSSKVKNAIKVKHSKQSYVYMADSPNDKSVLLNAVKRVVEEYQAQIKQQHNQEGDLSPNFVLSPSMASVGSASSPMRTPITSSNKYLQWMEDYVDELSVSVALNDYGTAVEHIDKGRKLLRSTDGQTERDTLQTQITHHKKILVKDLLHVIEDSSKVRKSVVIDTVALLHRLGETSLAKETYFNSRKELIRRRSRQMVFDGDVVNYLAELAAITFTIIKQSAEWFRAAFNSTNKANGFGYWASEQIKTFATMFKRQISASYLDKDVIERAIEITKEQGLKVSLSNISLNAA</sequence>
<evidence type="ECO:0000256" key="6">
    <source>
        <dbReference type="ARBA" id="ARBA00022927"/>
    </source>
</evidence>
<evidence type="ECO:0000313" key="11">
    <source>
        <dbReference type="Proteomes" id="UP000305647"/>
    </source>
</evidence>
<dbReference type="Gene3D" id="2.30.29.30">
    <property type="entry name" value="Pleckstrin-homology domain (PH domain)/Phosphotyrosine-binding domain (PTB)"/>
    <property type="match status" value="1"/>
</dbReference>
<dbReference type="GO" id="GO:0006893">
    <property type="term" value="P:Golgi to plasma membrane transport"/>
    <property type="evidence" value="ECO:0007669"/>
    <property type="project" value="TreeGrafter"/>
</dbReference>
<evidence type="ECO:0000259" key="8">
    <source>
        <dbReference type="Pfam" id="PF16528"/>
    </source>
</evidence>
<dbReference type="AlphaFoldDB" id="A0A4T0P0R9"/>
<feature type="compositionally biased region" description="Basic and acidic residues" evidence="7">
    <location>
        <begin position="55"/>
        <end position="70"/>
    </location>
</feature>
<dbReference type="EMBL" id="SPRH01000006">
    <property type="protein sequence ID" value="TIC03504.1"/>
    <property type="molecule type" value="Genomic_DNA"/>
</dbReference>
<dbReference type="Pfam" id="PF08700">
    <property type="entry name" value="VPS51_Exo84_N"/>
    <property type="match status" value="1"/>
</dbReference>
<dbReference type="Pfam" id="PF16528">
    <property type="entry name" value="Exo84_C"/>
    <property type="match status" value="1"/>
</dbReference>
<dbReference type="EMBL" id="SPRO01000006">
    <property type="protein sequence ID" value="TIC33017.1"/>
    <property type="molecule type" value="Genomic_DNA"/>
</dbReference>
<evidence type="ECO:0000256" key="4">
    <source>
        <dbReference type="ARBA" id="ARBA00022448"/>
    </source>
</evidence>
<protein>
    <recommendedName>
        <fullName evidence="3">Exocyst complex component EXO84</fullName>
    </recommendedName>
</protein>
<dbReference type="InterPro" id="IPR033961">
    <property type="entry name" value="Exo84"/>
</dbReference>
<dbReference type="Proteomes" id="UP000305647">
    <property type="component" value="Unassembled WGS sequence"/>
</dbReference>
<evidence type="ECO:0000313" key="9">
    <source>
        <dbReference type="EMBL" id="TIC03504.1"/>
    </source>
</evidence>
<dbReference type="InterPro" id="IPR042560">
    <property type="entry name" value="Exo84_C_2"/>
</dbReference>
<dbReference type="GO" id="GO:0030133">
    <property type="term" value="C:transport vesicle"/>
    <property type="evidence" value="ECO:0007669"/>
    <property type="project" value="UniProtKB-SubCell"/>
</dbReference>
<keyword evidence="4" id="KW-0813">Transport</keyword>
<feature type="compositionally biased region" description="Basic residues" evidence="7">
    <location>
        <begin position="1"/>
        <end position="12"/>
    </location>
</feature>
<evidence type="ECO:0000256" key="2">
    <source>
        <dbReference type="ARBA" id="ARBA00007210"/>
    </source>
</evidence>
<comment type="subcellular location">
    <subcellularLocation>
        <location evidence="1">Cytoplasmic vesicle</location>
        <location evidence="1">Secretory vesicle</location>
    </subcellularLocation>
</comment>
<comment type="caution">
    <text evidence="9">The sequence shown here is derived from an EMBL/GenBank/DDBJ whole genome shotgun (WGS) entry which is preliminary data.</text>
</comment>
<dbReference type="SUPFAM" id="SSF50729">
    <property type="entry name" value="PH domain-like"/>
    <property type="match status" value="1"/>
</dbReference>
<keyword evidence="6" id="KW-0653">Protein transport</keyword>
<dbReference type="InterPro" id="IPR016159">
    <property type="entry name" value="Cullin_repeat-like_dom_sf"/>
</dbReference>
<dbReference type="Proteomes" id="UP000307169">
    <property type="component" value="Unassembled WGS sequence"/>
</dbReference>
<comment type="similarity">
    <text evidence="2">Belongs to the EXO84 family.</text>
</comment>
<evidence type="ECO:0000256" key="1">
    <source>
        <dbReference type="ARBA" id="ARBA00004398"/>
    </source>
</evidence>
<evidence type="ECO:0000256" key="5">
    <source>
        <dbReference type="ARBA" id="ARBA00022483"/>
    </source>
</evidence>
<accession>A0A4T0P0R9</accession>
<dbReference type="Pfam" id="PF25345">
    <property type="entry name" value="PH_EXO84"/>
    <property type="match status" value="1"/>
</dbReference>
<gene>
    <name evidence="10" type="ORF">E3Q10_00920</name>
    <name evidence="9" type="ORF">E3Q17_00798</name>
</gene>
<dbReference type="GO" id="GO:0006887">
    <property type="term" value="P:exocytosis"/>
    <property type="evidence" value="ECO:0007669"/>
    <property type="project" value="UniProtKB-KW"/>
</dbReference>
<keyword evidence="5" id="KW-0268">Exocytosis</keyword>
<evidence type="ECO:0000313" key="10">
    <source>
        <dbReference type="EMBL" id="TIC33017.1"/>
    </source>
</evidence>
<organism evidence="9 12">
    <name type="scientific">Wallemia mellicola</name>
    <dbReference type="NCBI Taxonomy" id="1708541"/>
    <lineage>
        <taxon>Eukaryota</taxon>
        <taxon>Fungi</taxon>
        <taxon>Dikarya</taxon>
        <taxon>Basidiomycota</taxon>
        <taxon>Wallemiomycotina</taxon>
        <taxon>Wallemiomycetes</taxon>
        <taxon>Wallemiales</taxon>
        <taxon>Wallemiaceae</taxon>
        <taxon>Wallemia</taxon>
    </lineage>
</organism>
<dbReference type="GO" id="GO:0000145">
    <property type="term" value="C:exocyst"/>
    <property type="evidence" value="ECO:0007669"/>
    <property type="project" value="InterPro"/>
</dbReference>
<evidence type="ECO:0000313" key="12">
    <source>
        <dbReference type="Proteomes" id="UP000307169"/>
    </source>
</evidence>
<dbReference type="SUPFAM" id="SSF74788">
    <property type="entry name" value="Cullin repeat-like"/>
    <property type="match status" value="1"/>
</dbReference>
<dbReference type="Gene3D" id="1.20.58.1220">
    <property type="entry name" value="Exo84p, C-terminal helical domain"/>
    <property type="match status" value="1"/>
</dbReference>
<evidence type="ECO:0000256" key="7">
    <source>
        <dbReference type="SAM" id="MobiDB-lite"/>
    </source>
</evidence>
<reference evidence="11 12" key="1">
    <citation type="submission" date="2019-03" db="EMBL/GenBank/DDBJ databases">
        <title>Sequencing 25 genomes of Wallemia mellicola.</title>
        <authorList>
            <person name="Gostincar C."/>
        </authorList>
    </citation>
    <scope>NUCLEOTIDE SEQUENCE [LARGE SCALE GENOMIC DNA]</scope>
    <source>
        <strain evidence="9 12">EXF-1262</strain>
        <strain evidence="10 11">EXF-8738</strain>
    </source>
</reference>
<dbReference type="InterPro" id="IPR032403">
    <property type="entry name" value="Exo84_C"/>
</dbReference>
<proteinExistence type="inferred from homology"/>
<dbReference type="InterPro" id="IPR011993">
    <property type="entry name" value="PH-like_dom_sf"/>
</dbReference>
<dbReference type="Gene3D" id="1.20.58.1210">
    <property type="entry name" value="Exo84p, N-terminal helical domain"/>
    <property type="match status" value="1"/>
</dbReference>
<dbReference type="InterPro" id="IPR042561">
    <property type="entry name" value="Exo84_C_1"/>
</dbReference>
<evidence type="ECO:0000256" key="3">
    <source>
        <dbReference type="ARBA" id="ARBA00021269"/>
    </source>
</evidence>
<dbReference type="PANTHER" id="PTHR21426:SF12">
    <property type="entry name" value="EXOCYST COMPLEX COMPONENT 8"/>
    <property type="match status" value="1"/>
</dbReference>
<dbReference type="PANTHER" id="PTHR21426">
    <property type="entry name" value="EXOCYST COMPLEX COMPONENT 8"/>
    <property type="match status" value="1"/>
</dbReference>
<dbReference type="GO" id="GO:0015031">
    <property type="term" value="P:protein transport"/>
    <property type="evidence" value="ECO:0007669"/>
    <property type="project" value="UniProtKB-KW"/>
</dbReference>
<name>A0A4T0P0R9_9BASI</name>